<evidence type="ECO:0000313" key="3">
    <source>
        <dbReference type="Proteomes" id="UP001153712"/>
    </source>
</evidence>
<dbReference type="OrthoDB" id="190089at2759"/>
<evidence type="ECO:0000259" key="1">
    <source>
        <dbReference type="SMART" id="SM00587"/>
    </source>
</evidence>
<dbReference type="InterPro" id="IPR015897">
    <property type="entry name" value="CHK_kinase-like"/>
</dbReference>
<dbReference type="EMBL" id="OU900099">
    <property type="protein sequence ID" value="CAG9863301.1"/>
    <property type="molecule type" value="Genomic_DNA"/>
</dbReference>
<evidence type="ECO:0000313" key="2">
    <source>
        <dbReference type="EMBL" id="CAG9863301.1"/>
    </source>
</evidence>
<gene>
    <name evidence="2" type="ORF">PHYEVI_LOCUS9597</name>
</gene>
<accession>A0A9N9TRL7</accession>
<protein>
    <recommendedName>
        <fullName evidence="1">CHK kinase-like domain-containing protein</fullName>
    </recommendedName>
</protein>
<dbReference type="Pfam" id="PF02958">
    <property type="entry name" value="EcKL"/>
    <property type="match status" value="1"/>
</dbReference>
<keyword evidence="3" id="KW-1185">Reference proteome</keyword>
<dbReference type="InterPro" id="IPR004119">
    <property type="entry name" value="EcKL"/>
</dbReference>
<organism evidence="2 3">
    <name type="scientific">Phyllotreta striolata</name>
    <name type="common">Striped flea beetle</name>
    <name type="synonym">Crioceris striolata</name>
    <dbReference type="NCBI Taxonomy" id="444603"/>
    <lineage>
        <taxon>Eukaryota</taxon>
        <taxon>Metazoa</taxon>
        <taxon>Ecdysozoa</taxon>
        <taxon>Arthropoda</taxon>
        <taxon>Hexapoda</taxon>
        <taxon>Insecta</taxon>
        <taxon>Pterygota</taxon>
        <taxon>Neoptera</taxon>
        <taxon>Endopterygota</taxon>
        <taxon>Coleoptera</taxon>
        <taxon>Polyphaga</taxon>
        <taxon>Cucujiformia</taxon>
        <taxon>Chrysomeloidea</taxon>
        <taxon>Chrysomelidae</taxon>
        <taxon>Galerucinae</taxon>
        <taxon>Alticini</taxon>
        <taxon>Phyllotreta</taxon>
    </lineage>
</organism>
<dbReference type="InterPro" id="IPR011009">
    <property type="entry name" value="Kinase-like_dom_sf"/>
</dbReference>
<dbReference type="PANTHER" id="PTHR11012">
    <property type="entry name" value="PROTEIN KINASE-LIKE DOMAIN-CONTAINING"/>
    <property type="match status" value="1"/>
</dbReference>
<dbReference type="PANTHER" id="PTHR11012:SF30">
    <property type="entry name" value="PROTEIN KINASE-LIKE DOMAIN-CONTAINING"/>
    <property type="match status" value="1"/>
</dbReference>
<reference evidence="2" key="1">
    <citation type="submission" date="2022-01" db="EMBL/GenBank/DDBJ databases">
        <authorList>
            <person name="King R."/>
        </authorList>
    </citation>
    <scope>NUCLEOTIDE SEQUENCE</scope>
</reference>
<dbReference type="Gene3D" id="3.90.1200.10">
    <property type="match status" value="1"/>
</dbReference>
<proteinExistence type="predicted"/>
<name>A0A9N9TRL7_PHYSR</name>
<dbReference type="AlphaFoldDB" id="A0A9N9TRL7"/>
<feature type="domain" description="CHK kinase-like" evidence="1">
    <location>
        <begin position="128"/>
        <end position="327"/>
    </location>
</feature>
<sequence length="413" mass="48501">MSSLTDQDIQKWVDEIMAKKGINNYKLDIANSSAKGEGYLGEISFVKVTTDEGRNDEKVYDMVVKSAKENDKLRESCPIAETYLREIQVYAELFPIIEALQKEYCIKNAFTHYPKLYKVNKEDKKETLILQNIKSLGYELHERSKPQNFEHILFVFRTYAKFHGASLALKAKKPHIFEKLASKMSDIMAEFLIQSQMIPNFQKHHQKSIELLRKAGRRDLAEKMEEEAKDLKEILTTMTLPNDREAEAEAVFLHGDCWNNNMMFKYKDNDTSRPSDIVFLDFQLTRVASPILDLSYYIYAVADKPALDNIDYFLEEYHRELGDYLRQYKINVEDMLTLRRLKASWRKYGRYGLGMTPFILRVELCKEDEVIDFTDKIADGSIQDEEIGEIQKQDEYNRRILNIYRHFSEKFLS</sequence>
<dbReference type="Proteomes" id="UP001153712">
    <property type="component" value="Chromosome 6"/>
</dbReference>
<dbReference type="SMART" id="SM00587">
    <property type="entry name" value="CHK"/>
    <property type="match status" value="1"/>
</dbReference>
<dbReference type="SUPFAM" id="SSF56112">
    <property type="entry name" value="Protein kinase-like (PK-like)"/>
    <property type="match status" value="1"/>
</dbReference>